<accession>A0ABN7B2U4</accession>
<proteinExistence type="predicted"/>
<protein>
    <recommendedName>
        <fullName evidence="3">HAT C-terminal dimerisation domain-containing protein</fullName>
    </recommendedName>
</protein>
<evidence type="ECO:0008006" key="3">
    <source>
        <dbReference type="Google" id="ProtNLM"/>
    </source>
</evidence>
<dbReference type="Proteomes" id="UP001307889">
    <property type="component" value="Chromosome 9"/>
</dbReference>
<keyword evidence="2" id="KW-1185">Reference proteome</keyword>
<name>A0ABN7B2U4_9HEMI</name>
<reference evidence="1 2" key="1">
    <citation type="submission" date="2023-09" db="EMBL/GenBank/DDBJ databases">
        <title>Nesidiocoris tenuis whole genome shotgun sequence.</title>
        <authorList>
            <person name="Shibata T."/>
            <person name="Shimoda M."/>
            <person name="Kobayashi T."/>
            <person name="Uehara T."/>
        </authorList>
    </citation>
    <scope>NUCLEOTIDE SEQUENCE [LARGE SCALE GENOMIC DNA]</scope>
    <source>
        <strain evidence="1 2">Japan</strain>
    </source>
</reference>
<evidence type="ECO:0000313" key="1">
    <source>
        <dbReference type="EMBL" id="BES98742.1"/>
    </source>
</evidence>
<sequence length="144" mass="16589">MTVSECNGFASNGWGRACSGFPLKGRTNEEMPSPTLLWQTLCRSDRRQMRDGFAGLRFLMGKPQNPNVAFRSLCLPRLRFQSQSQKIPNAILLETAFRQLNSKCLMKRLETQKEQALPESIVELTFLWRRSNRQTTLHRKDTPS</sequence>
<organism evidence="1 2">
    <name type="scientific">Nesidiocoris tenuis</name>
    <dbReference type="NCBI Taxonomy" id="355587"/>
    <lineage>
        <taxon>Eukaryota</taxon>
        <taxon>Metazoa</taxon>
        <taxon>Ecdysozoa</taxon>
        <taxon>Arthropoda</taxon>
        <taxon>Hexapoda</taxon>
        <taxon>Insecta</taxon>
        <taxon>Pterygota</taxon>
        <taxon>Neoptera</taxon>
        <taxon>Paraneoptera</taxon>
        <taxon>Hemiptera</taxon>
        <taxon>Heteroptera</taxon>
        <taxon>Panheteroptera</taxon>
        <taxon>Cimicomorpha</taxon>
        <taxon>Miridae</taxon>
        <taxon>Dicyphina</taxon>
        <taxon>Nesidiocoris</taxon>
    </lineage>
</organism>
<dbReference type="EMBL" id="AP028917">
    <property type="protein sequence ID" value="BES98742.1"/>
    <property type="molecule type" value="Genomic_DNA"/>
</dbReference>
<gene>
    <name evidence="1" type="ORF">NTJ_11558</name>
</gene>
<evidence type="ECO:0000313" key="2">
    <source>
        <dbReference type="Proteomes" id="UP001307889"/>
    </source>
</evidence>